<dbReference type="EMBL" id="IACF01000502">
    <property type="protein sequence ID" value="LAB66271.1"/>
    <property type="molecule type" value="mRNA"/>
</dbReference>
<dbReference type="Gene3D" id="3.30.1330.30">
    <property type="match status" value="1"/>
</dbReference>
<evidence type="ECO:0000313" key="8">
    <source>
        <dbReference type="EMBL" id="LAC19721.1"/>
    </source>
</evidence>
<dbReference type="GO" id="GO:0003735">
    <property type="term" value="F:structural constituent of ribosome"/>
    <property type="evidence" value="ECO:0007669"/>
    <property type="project" value="InterPro"/>
</dbReference>
<feature type="region of interest" description="Disordered" evidence="5">
    <location>
        <begin position="1"/>
        <end position="21"/>
    </location>
</feature>
<evidence type="ECO:0000256" key="2">
    <source>
        <dbReference type="ARBA" id="ARBA00022980"/>
    </source>
</evidence>
<sequence>MSDVEGEVSTPAPAPAAAPAGGPMDLNTAIQEVLKQAYIADGLARGIRQAAQALDRRQALLCLLANNVDAPGYSQLIEALCQEHQIRLLKVDSSKTLGEWAGLCKYDKEGNARKVVACSCLVVTDYGGSTSSQAHSIIENYFKSK</sequence>
<organism evidence="7">
    <name type="scientific">Hirondellea gigas</name>
    <dbReference type="NCBI Taxonomy" id="1518452"/>
    <lineage>
        <taxon>Eukaryota</taxon>
        <taxon>Metazoa</taxon>
        <taxon>Ecdysozoa</taxon>
        <taxon>Arthropoda</taxon>
        <taxon>Crustacea</taxon>
        <taxon>Multicrustacea</taxon>
        <taxon>Malacostraca</taxon>
        <taxon>Eumalacostraca</taxon>
        <taxon>Peracarida</taxon>
        <taxon>Amphipoda</taxon>
        <taxon>Amphilochidea</taxon>
        <taxon>Lysianassida</taxon>
        <taxon>Lysianassidira</taxon>
        <taxon>Lysianassoidea</taxon>
        <taxon>Lysianassidae</taxon>
        <taxon>Hirondellea</taxon>
    </lineage>
</organism>
<keyword evidence="3 4" id="KW-0687">Ribonucleoprotein</keyword>
<dbReference type="EMBL" id="IACT01000295">
    <property type="protein sequence ID" value="LAC19721.1"/>
    <property type="molecule type" value="mRNA"/>
</dbReference>
<dbReference type="InterPro" id="IPR047860">
    <property type="entry name" value="Ribosomal_eS12_CS"/>
</dbReference>
<name>A0A2P2HWW9_9CRUS</name>
<proteinExistence type="evidence at transcript level"/>
<evidence type="ECO:0000256" key="3">
    <source>
        <dbReference type="ARBA" id="ARBA00023274"/>
    </source>
</evidence>
<evidence type="ECO:0000256" key="1">
    <source>
        <dbReference type="ARBA" id="ARBA00005824"/>
    </source>
</evidence>
<feature type="domain" description="Ribosomal protein eL8/eL30/eS12/Gadd45" evidence="6">
    <location>
        <begin position="29"/>
        <end position="122"/>
    </location>
</feature>
<protein>
    <recommendedName>
        <fullName evidence="4">40S ribosomal protein S12</fullName>
    </recommendedName>
</protein>
<evidence type="ECO:0000259" key="6">
    <source>
        <dbReference type="Pfam" id="PF01248"/>
    </source>
</evidence>
<dbReference type="GO" id="GO:0005840">
    <property type="term" value="C:ribosome"/>
    <property type="evidence" value="ECO:0007669"/>
    <property type="project" value="UniProtKB-KW"/>
</dbReference>
<dbReference type="FunFam" id="3.30.1330.30:FF:000019">
    <property type="entry name" value="40S ribosomal protein S12"/>
    <property type="match status" value="1"/>
</dbReference>
<dbReference type="InterPro" id="IPR029064">
    <property type="entry name" value="Ribosomal_eL30-like_sf"/>
</dbReference>
<keyword evidence="2 4" id="KW-0689">Ribosomal protein</keyword>
<reference evidence="8" key="1">
    <citation type="submission" date="2017-11" db="EMBL/GenBank/DDBJ databases">
        <title>The sensing device of the deep-sea amphipod.</title>
        <authorList>
            <person name="Kobayashi H."/>
            <person name="Nagahama T."/>
            <person name="Arai W."/>
            <person name="Sasagawa Y."/>
            <person name="Umeda M."/>
            <person name="Hayashi T."/>
            <person name="Nikaido I."/>
            <person name="Watanabe H."/>
            <person name="Oguri K."/>
            <person name="Kitazato H."/>
            <person name="Fujioka K."/>
            <person name="Kido Y."/>
            <person name="Takami H."/>
        </authorList>
    </citation>
    <scope>NUCLEOTIDE SEQUENCE</scope>
    <source>
        <tissue evidence="8">Whole body</tissue>
    </source>
</reference>
<evidence type="ECO:0000256" key="5">
    <source>
        <dbReference type="SAM" id="MobiDB-lite"/>
    </source>
</evidence>
<dbReference type="Pfam" id="PF01248">
    <property type="entry name" value="Ribosomal_L7Ae"/>
    <property type="match status" value="1"/>
</dbReference>
<dbReference type="PRINTS" id="PR00972">
    <property type="entry name" value="RIBSOMALS12E"/>
</dbReference>
<dbReference type="AlphaFoldDB" id="A0A2P2HWW9"/>
<dbReference type="SUPFAM" id="SSF55315">
    <property type="entry name" value="L30e-like"/>
    <property type="match status" value="1"/>
</dbReference>
<dbReference type="InterPro" id="IPR004038">
    <property type="entry name" value="Ribosomal_eL8/eL30/eS12/Gad45"/>
</dbReference>
<dbReference type="GO" id="GO:1990904">
    <property type="term" value="C:ribonucleoprotein complex"/>
    <property type="evidence" value="ECO:0007669"/>
    <property type="project" value="UniProtKB-KW"/>
</dbReference>
<evidence type="ECO:0000313" key="7">
    <source>
        <dbReference type="EMBL" id="LAB66271.1"/>
    </source>
</evidence>
<reference evidence="7" key="2">
    <citation type="journal article" date="2018" name="Biosci. Biotechnol. Biochem.">
        <title>Polysaccharide hydrolase of the hadal zone amphipods Hirondellea gigas.</title>
        <authorList>
            <person name="Kobayashi H."/>
            <person name="Nagahama T."/>
            <person name="Arai W."/>
            <person name="Sasagawa Y."/>
            <person name="Umeda M."/>
            <person name="Hayashi T."/>
            <person name="Nikaido I."/>
            <person name="Watanabe H."/>
            <person name="Oguri K."/>
            <person name="Kitazato H."/>
            <person name="Fujioka K."/>
            <person name="Kido Y."/>
            <person name="Takami H."/>
        </authorList>
    </citation>
    <scope>NUCLEOTIDE SEQUENCE</scope>
    <source>
        <tissue evidence="7">Whole body</tissue>
    </source>
</reference>
<comment type="similarity">
    <text evidence="1 4">Belongs to the eukaryotic ribosomal protein eS12 family.</text>
</comment>
<evidence type="ECO:0000256" key="4">
    <source>
        <dbReference type="RuleBase" id="RU000670"/>
    </source>
</evidence>
<accession>A0A2P2HWW9</accession>
<dbReference type="InterPro" id="IPR000530">
    <property type="entry name" value="Ribosomal_eS12"/>
</dbReference>
<dbReference type="PROSITE" id="PS01189">
    <property type="entry name" value="RIBOSOMAL_S12E"/>
    <property type="match status" value="1"/>
</dbReference>
<dbReference type="PANTHER" id="PTHR11843">
    <property type="entry name" value="40S RIBOSOMAL PROTEIN S12"/>
    <property type="match status" value="1"/>
</dbReference>
<dbReference type="GO" id="GO:0006412">
    <property type="term" value="P:translation"/>
    <property type="evidence" value="ECO:0007669"/>
    <property type="project" value="InterPro"/>
</dbReference>